<organism evidence="9 10">
    <name type="scientific">Sphingomonas lenta</name>
    <dbReference type="NCBI Taxonomy" id="1141887"/>
    <lineage>
        <taxon>Bacteria</taxon>
        <taxon>Pseudomonadati</taxon>
        <taxon>Pseudomonadota</taxon>
        <taxon>Alphaproteobacteria</taxon>
        <taxon>Sphingomonadales</taxon>
        <taxon>Sphingomonadaceae</taxon>
        <taxon>Sphingomonas</taxon>
    </lineage>
</organism>
<evidence type="ECO:0000259" key="7">
    <source>
        <dbReference type="Pfam" id="PF01137"/>
    </source>
</evidence>
<evidence type="ECO:0000256" key="2">
    <source>
        <dbReference type="ARBA" id="ARBA00022598"/>
    </source>
</evidence>
<evidence type="ECO:0000256" key="5">
    <source>
        <dbReference type="HAMAP-Rule" id="MF_00200"/>
    </source>
</evidence>
<feature type="domain" description="RNA 3'-terminal phosphate cyclase" evidence="7">
    <location>
        <begin position="9"/>
        <end position="322"/>
    </location>
</feature>
<keyword evidence="5" id="KW-0963">Cytoplasm</keyword>
<comment type="catalytic activity">
    <reaction evidence="4 5">
        <text>a 3'-end 3'-phospho-ribonucleotide-RNA + ATP = a 3'-end 2',3'-cyclophospho-ribonucleotide-RNA + AMP + diphosphate</text>
        <dbReference type="Rhea" id="RHEA:23976"/>
        <dbReference type="Rhea" id="RHEA-COMP:10463"/>
        <dbReference type="Rhea" id="RHEA-COMP:10464"/>
        <dbReference type="ChEBI" id="CHEBI:30616"/>
        <dbReference type="ChEBI" id="CHEBI:33019"/>
        <dbReference type="ChEBI" id="CHEBI:83062"/>
        <dbReference type="ChEBI" id="CHEBI:83064"/>
        <dbReference type="ChEBI" id="CHEBI:456215"/>
        <dbReference type="EC" id="6.5.1.4"/>
    </reaction>
</comment>
<comment type="similarity">
    <text evidence="1 5">Belongs to the RNA 3'-terminal cyclase family. Type 1 subfamily.</text>
</comment>
<dbReference type="InterPro" id="IPR037136">
    <property type="entry name" value="RNA3'_phos_cyclase_dom_sf"/>
</dbReference>
<evidence type="ECO:0000256" key="3">
    <source>
        <dbReference type="ARBA" id="ARBA00022741"/>
    </source>
</evidence>
<comment type="function">
    <text evidence="5">Catalyzes the conversion of 3'-phosphate to a 2',3'-cyclic phosphodiester at the end of RNA. The mechanism of action of the enzyme occurs in 3 steps: (A) adenylation of the enzyme by ATP; (B) transfer of adenylate to an RNA-N3'P to produce RNA-N3'PP5'A; (C) and attack of the adjacent 2'-hydroxyl on the 3'-phosphorus in the diester linkage to produce the cyclic end product. The biological role of this enzyme is unknown but it is likely to function in some aspects of cellular RNA processing.</text>
</comment>
<keyword evidence="2 5" id="KW-0436">Ligase</keyword>
<dbReference type="Gene3D" id="3.30.360.20">
    <property type="entry name" value="RNA 3'-terminal phosphate cyclase, insert domain"/>
    <property type="match status" value="1"/>
</dbReference>
<dbReference type="PIRSF" id="PIRSF005378">
    <property type="entry name" value="RNA3'_term_phos_cycl_euk"/>
    <property type="match status" value="1"/>
</dbReference>
<evidence type="ECO:0000313" key="9">
    <source>
        <dbReference type="EMBL" id="PAX07712.1"/>
    </source>
</evidence>
<gene>
    <name evidence="5" type="primary">rtcA</name>
    <name evidence="9" type="ORF">CKY28_08715</name>
</gene>
<comment type="caution">
    <text evidence="9">The sequence shown here is derived from an EMBL/GenBank/DDBJ whole genome shotgun (WGS) entry which is preliminary data.</text>
</comment>
<dbReference type="Gene3D" id="3.65.10.20">
    <property type="entry name" value="RNA 3'-terminal phosphate cyclase domain"/>
    <property type="match status" value="1"/>
</dbReference>
<dbReference type="InterPro" id="IPR013792">
    <property type="entry name" value="RNA3'P_cycl/enolpyr_Trfase_a/b"/>
</dbReference>
<dbReference type="Pfam" id="PF01137">
    <property type="entry name" value="RTC"/>
    <property type="match status" value="1"/>
</dbReference>
<dbReference type="NCBIfam" id="NF003246">
    <property type="entry name" value="PRK04204.1-2"/>
    <property type="match status" value="1"/>
</dbReference>
<evidence type="ECO:0000313" key="10">
    <source>
        <dbReference type="Proteomes" id="UP000218151"/>
    </source>
</evidence>
<dbReference type="GO" id="GO:0005524">
    <property type="term" value="F:ATP binding"/>
    <property type="evidence" value="ECO:0007669"/>
    <property type="project" value="UniProtKB-KW"/>
</dbReference>
<proteinExistence type="inferred from homology"/>
<reference evidence="10" key="1">
    <citation type="submission" date="2017-09" db="EMBL/GenBank/DDBJ databases">
        <authorList>
            <person name="Feng G."/>
            <person name="Zhu H."/>
        </authorList>
    </citation>
    <scope>NUCLEOTIDE SEQUENCE [LARGE SCALE GENOMIC DNA]</scope>
    <source>
        <strain evidence="10">1PNM-20</strain>
    </source>
</reference>
<feature type="domain" description="RNA 3'-terminal phosphate cyclase insert" evidence="8">
    <location>
        <begin position="180"/>
        <end position="273"/>
    </location>
</feature>
<evidence type="ECO:0000256" key="6">
    <source>
        <dbReference type="NCBIfam" id="TIGR03399"/>
    </source>
</evidence>
<dbReference type="InterPro" id="IPR036553">
    <property type="entry name" value="RPTC_insert"/>
</dbReference>
<dbReference type="PANTHER" id="PTHR11096">
    <property type="entry name" value="RNA 3' TERMINAL PHOSPHATE CYCLASE"/>
    <property type="match status" value="1"/>
</dbReference>
<dbReference type="GO" id="GO:0006396">
    <property type="term" value="P:RNA processing"/>
    <property type="evidence" value="ECO:0007669"/>
    <property type="project" value="UniProtKB-UniRule"/>
</dbReference>
<dbReference type="NCBIfam" id="TIGR03399">
    <property type="entry name" value="RNA_3prim_cycl"/>
    <property type="match status" value="1"/>
</dbReference>
<dbReference type="InterPro" id="IPR017770">
    <property type="entry name" value="RNA3'_term_phos_cyc_type_1"/>
</dbReference>
<dbReference type="Proteomes" id="UP000218151">
    <property type="component" value="Unassembled WGS sequence"/>
</dbReference>
<dbReference type="HAMAP" id="MF_00200">
    <property type="entry name" value="RTC"/>
    <property type="match status" value="1"/>
</dbReference>
<protein>
    <recommendedName>
        <fullName evidence="5 6">RNA 3'-terminal phosphate cyclase</fullName>
        <shortName evidence="5">RNA cyclase</shortName>
        <shortName evidence="5">RNA-3'-phosphate cyclase</shortName>
        <ecNumber evidence="5 6">6.5.1.4</ecNumber>
    </recommendedName>
</protein>
<dbReference type="InterPro" id="IPR000228">
    <property type="entry name" value="RNA3'_term_phos_cyc"/>
</dbReference>
<feature type="binding site" evidence="5">
    <location>
        <position position="100"/>
    </location>
    <ligand>
        <name>ATP</name>
        <dbReference type="ChEBI" id="CHEBI:30616"/>
    </ligand>
</feature>
<evidence type="ECO:0000259" key="8">
    <source>
        <dbReference type="Pfam" id="PF05189"/>
    </source>
</evidence>
<dbReference type="PROSITE" id="PS01287">
    <property type="entry name" value="RTC"/>
    <property type="match status" value="1"/>
</dbReference>
<keyword evidence="5" id="KW-0067">ATP-binding</keyword>
<dbReference type="OrthoDB" id="9789235at2"/>
<sequence length="338" mass="35775">MIIMDGSEGEGGGQVVRTACALSLVTGEPFRVVNVRGGREKPGLMRQHVTAVEAACAIGGATCEGLHVGSAEIGFRPGRVTPGEYRFRVGTAGSTGLVLQTVLPPLMLADAPSRLVLEGGTHNIYAPPFDFLARSFLPVINRMGPRVEARLVRHGFFPRGGGRIEVDIYPAPLQPIECVERGAPGERSATAVFAGLPFDIADREIKAARKVLDDWPEDAFAVRELPADQGPGTILLLEAAFEHVTEVVSGFGKLGVSAESLARTAAGRMAGYLASHAFAGPYLQDQLLLPFALAGGGAFTTVKPSGHSLTGREVIERFLGRRCVFQQQGSGAHLVTVR</sequence>
<dbReference type="AlphaFoldDB" id="A0A2A2SEV4"/>
<dbReference type="Pfam" id="PF05189">
    <property type="entry name" value="RTC_insert"/>
    <property type="match status" value="1"/>
</dbReference>
<dbReference type="InterPro" id="IPR023797">
    <property type="entry name" value="RNA3'_phos_cyclase_dom"/>
</dbReference>
<accession>A0A2A2SEV4</accession>
<dbReference type="SUPFAM" id="SSF52913">
    <property type="entry name" value="RNA 3'-terminal phosphate cyclase, RPTC, insert domain"/>
    <property type="match status" value="1"/>
</dbReference>
<dbReference type="GO" id="GO:0005737">
    <property type="term" value="C:cytoplasm"/>
    <property type="evidence" value="ECO:0007669"/>
    <property type="project" value="UniProtKB-SubCell"/>
</dbReference>
<comment type="subcellular location">
    <subcellularLocation>
        <location evidence="5">Cytoplasm</location>
    </subcellularLocation>
</comment>
<dbReference type="RefSeq" id="WP_095997955.1">
    <property type="nucleotide sequence ID" value="NZ_NSLI01000003.1"/>
</dbReference>
<dbReference type="SUPFAM" id="SSF55205">
    <property type="entry name" value="EPT/RTPC-like"/>
    <property type="match status" value="1"/>
</dbReference>
<keyword evidence="3 5" id="KW-0547">Nucleotide-binding</keyword>
<dbReference type="GO" id="GO:0003963">
    <property type="term" value="F:RNA-3'-phosphate cyclase activity"/>
    <property type="evidence" value="ECO:0007669"/>
    <property type="project" value="UniProtKB-UniRule"/>
</dbReference>
<evidence type="ECO:0000256" key="1">
    <source>
        <dbReference type="ARBA" id="ARBA00009206"/>
    </source>
</evidence>
<keyword evidence="10" id="KW-1185">Reference proteome</keyword>
<feature type="binding site" evidence="5">
    <location>
        <begin position="282"/>
        <end position="286"/>
    </location>
    <ligand>
        <name>ATP</name>
        <dbReference type="ChEBI" id="CHEBI:30616"/>
    </ligand>
</feature>
<dbReference type="InterPro" id="IPR013791">
    <property type="entry name" value="RNA3'-term_phos_cycl_insert"/>
</dbReference>
<feature type="active site" description="Tele-AMP-histidine intermediate" evidence="5">
    <location>
        <position position="307"/>
    </location>
</feature>
<name>A0A2A2SEV4_9SPHN</name>
<dbReference type="PANTHER" id="PTHR11096:SF0">
    <property type="entry name" value="RNA 3'-TERMINAL PHOSPHATE CYCLASE"/>
    <property type="match status" value="1"/>
</dbReference>
<dbReference type="InterPro" id="IPR020719">
    <property type="entry name" value="RNA3'_term_phos_cycl-like_CS"/>
</dbReference>
<dbReference type="EMBL" id="NSLI01000003">
    <property type="protein sequence ID" value="PAX07712.1"/>
    <property type="molecule type" value="Genomic_DNA"/>
</dbReference>
<dbReference type="EC" id="6.5.1.4" evidence="5 6"/>
<evidence type="ECO:0000256" key="4">
    <source>
        <dbReference type="ARBA" id="ARBA00024481"/>
    </source>
</evidence>